<comment type="caution">
    <text evidence="1">The sequence shown here is derived from an EMBL/GenBank/DDBJ whole genome shotgun (WGS) entry which is preliminary data.</text>
</comment>
<name>A0ABN7NNN7_TIMPD</name>
<reference evidence="1" key="1">
    <citation type="submission" date="2021-03" db="EMBL/GenBank/DDBJ databases">
        <authorList>
            <person name="Tran Van P."/>
        </authorList>
    </citation>
    <scope>NUCLEOTIDE SEQUENCE</scope>
</reference>
<sequence length="75" mass="8631">MTKEVINNMSEMAISTTPAHNVSYAALFNSTETNRRRLSLLISSNLERFSMVFQKLLAKKQITFYNDIESEIVDK</sequence>
<dbReference type="Proteomes" id="UP001153148">
    <property type="component" value="Unassembled WGS sequence"/>
</dbReference>
<protein>
    <submittedName>
        <fullName evidence="1">Uncharacterized protein</fullName>
    </submittedName>
</protein>
<evidence type="ECO:0000313" key="2">
    <source>
        <dbReference type="Proteomes" id="UP001153148"/>
    </source>
</evidence>
<evidence type="ECO:0000313" key="1">
    <source>
        <dbReference type="EMBL" id="CAG2056014.1"/>
    </source>
</evidence>
<keyword evidence="2" id="KW-1185">Reference proteome</keyword>
<gene>
    <name evidence="1" type="ORF">TPAB3V08_LOCUS3011</name>
</gene>
<accession>A0ABN7NNN7</accession>
<organism evidence="1 2">
    <name type="scientific">Timema podura</name>
    <name type="common">Walking stick</name>
    <dbReference type="NCBI Taxonomy" id="61482"/>
    <lineage>
        <taxon>Eukaryota</taxon>
        <taxon>Metazoa</taxon>
        <taxon>Ecdysozoa</taxon>
        <taxon>Arthropoda</taxon>
        <taxon>Hexapoda</taxon>
        <taxon>Insecta</taxon>
        <taxon>Pterygota</taxon>
        <taxon>Neoptera</taxon>
        <taxon>Polyneoptera</taxon>
        <taxon>Phasmatodea</taxon>
        <taxon>Timematodea</taxon>
        <taxon>Timematoidea</taxon>
        <taxon>Timematidae</taxon>
        <taxon>Timema</taxon>
    </lineage>
</organism>
<proteinExistence type="predicted"/>
<dbReference type="EMBL" id="CAJPIN010003243">
    <property type="protein sequence ID" value="CAG2056014.1"/>
    <property type="molecule type" value="Genomic_DNA"/>
</dbReference>